<evidence type="ECO:0000256" key="6">
    <source>
        <dbReference type="ARBA" id="ARBA00023136"/>
    </source>
</evidence>
<comment type="subunit">
    <text evidence="7">The complex comprises the extracytoplasmic solute receptor protein and the two transmembrane proteins.</text>
</comment>
<keyword evidence="2 7" id="KW-0813">Transport</keyword>
<name>A0A1Y0I5V2_9GAMM</name>
<evidence type="ECO:0000313" key="10">
    <source>
        <dbReference type="EMBL" id="ARU55176.1"/>
    </source>
</evidence>
<keyword evidence="3" id="KW-1003">Cell membrane</keyword>
<dbReference type="GO" id="GO:0005886">
    <property type="term" value="C:plasma membrane"/>
    <property type="evidence" value="ECO:0007669"/>
    <property type="project" value="UniProtKB-SubCell"/>
</dbReference>
<evidence type="ECO:0000256" key="3">
    <source>
        <dbReference type="ARBA" id="ARBA00022475"/>
    </source>
</evidence>
<comment type="function">
    <text evidence="7">Part of the tripartite ATP-independent periplasmic (TRAP) transport system.</text>
</comment>
<evidence type="ECO:0000256" key="8">
    <source>
        <dbReference type="SAM" id="MobiDB-lite"/>
    </source>
</evidence>
<keyword evidence="7" id="KW-0997">Cell inner membrane</keyword>
<keyword evidence="5 7" id="KW-1133">Transmembrane helix</keyword>
<accession>A0A1Y0I5V2</accession>
<keyword evidence="4 7" id="KW-0812">Transmembrane</keyword>
<feature type="transmembrane region" description="Helical" evidence="7">
    <location>
        <begin position="45"/>
        <end position="68"/>
    </location>
</feature>
<feature type="region of interest" description="Disordered" evidence="8">
    <location>
        <begin position="75"/>
        <end position="95"/>
    </location>
</feature>
<evidence type="ECO:0000256" key="4">
    <source>
        <dbReference type="ARBA" id="ARBA00022692"/>
    </source>
</evidence>
<evidence type="ECO:0000256" key="1">
    <source>
        <dbReference type="ARBA" id="ARBA00004651"/>
    </source>
</evidence>
<comment type="caution">
    <text evidence="7">Lacks conserved residue(s) required for the propagation of feature annotation.</text>
</comment>
<feature type="domain" description="Tripartite ATP-independent periplasmic transporters DctQ component" evidence="9">
    <location>
        <begin position="2"/>
        <end position="72"/>
    </location>
</feature>
<keyword evidence="11" id="KW-1185">Reference proteome</keyword>
<proteinExistence type="inferred from homology"/>
<keyword evidence="6 7" id="KW-0472">Membrane</keyword>
<comment type="subcellular location">
    <subcellularLocation>
        <location evidence="7">Cell inner membrane</location>
        <topology evidence="7">Multi-pass membrane protein</topology>
    </subcellularLocation>
    <subcellularLocation>
        <location evidence="1">Cell membrane</location>
        <topology evidence="1">Multi-pass membrane protein</topology>
    </subcellularLocation>
</comment>
<dbReference type="Pfam" id="PF04290">
    <property type="entry name" value="DctQ"/>
    <property type="match status" value="1"/>
</dbReference>
<evidence type="ECO:0000256" key="2">
    <source>
        <dbReference type="ARBA" id="ARBA00022448"/>
    </source>
</evidence>
<dbReference type="KEGG" id="ome:OLMES_1091"/>
<organism evidence="10 11">
    <name type="scientific">Oleiphilus messinensis</name>
    <dbReference type="NCBI Taxonomy" id="141451"/>
    <lineage>
        <taxon>Bacteria</taxon>
        <taxon>Pseudomonadati</taxon>
        <taxon>Pseudomonadota</taxon>
        <taxon>Gammaproteobacteria</taxon>
        <taxon>Oceanospirillales</taxon>
        <taxon>Oleiphilaceae</taxon>
        <taxon>Oleiphilus</taxon>
    </lineage>
</organism>
<dbReference type="AlphaFoldDB" id="A0A1Y0I5V2"/>
<reference evidence="10 11" key="1">
    <citation type="submission" date="2017-05" db="EMBL/GenBank/DDBJ databases">
        <title>Genomic insights into alkan degradation activity of Oleiphilus messinensis.</title>
        <authorList>
            <person name="Kozyavkin S.A."/>
            <person name="Slesarev A.I."/>
            <person name="Golyshin P.N."/>
            <person name="Korzhenkov A."/>
            <person name="Golyshina O.N."/>
            <person name="Toshchakov S.V."/>
        </authorList>
    </citation>
    <scope>NUCLEOTIDE SEQUENCE [LARGE SCALE GENOMIC DNA]</scope>
    <source>
        <strain evidence="10 11">ME102</strain>
    </source>
</reference>
<protein>
    <recommendedName>
        <fullName evidence="7">TRAP transporter small permease protein</fullName>
    </recommendedName>
</protein>
<dbReference type="GO" id="GO:0022857">
    <property type="term" value="F:transmembrane transporter activity"/>
    <property type="evidence" value="ECO:0007669"/>
    <property type="project" value="UniProtKB-UniRule"/>
</dbReference>
<gene>
    <name evidence="10" type="ORF">OLMES_1091</name>
</gene>
<evidence type="ECO:0000259" key="9">
    <source>
        <dbReference type="Pfam" id="PF04290"/>
    </source>
</evidence>
<dbReference type="EMBL" id="CP021425">
    <property type="protein sequence ID" value="ARU55176.1"/>
    <property type="molecule type" value="Genomic_DNA"/>
</dbReference>
<dbReference type="Proteomes" id="UP000196027">
    <property type="component" value="Chromosome"/>
</dbReference>
<evidence type="ECO:0000256" key="5">
    <source>
        <dbReference type="ARBA" id="ARBA00022989"/>
    </source>
</evidence>
<evidence type="ECO:0000313" key="11">
    <source>
        <dbReference type="Proteomes" id="UP000196027"/>
    </source>
</evidence>
<evidence type="ECO:0000256" key="7">
    <source>
        <dbReference type="RuleBase" id="RU369079"/>
    </source>
</evidence>
<feature type="compositionally biased region" description="Basic and acidic residues" evidence="8">
    <location>
        <begin position="85"/>
        <end position="95"/>
    </location>
</feature>
<dbReference type="InterPro" id="IPR055348">
    <property type="entry name" value="DctQ"/>
</dbReference>
<sequence>MQCALALLSETSVLLLAIIIAWQGWLATEEMREYEDTANSIDMPLWPFSALTCICGMQLLLQAILRLIDAFRDCSKQPTQSGKPGDTEKVRVHNE</sequence>
<comment type="similarity">
    <text evidence="7">Belongs to the TRAP transporter small permease family.</text>
</comment>